<dbReference type="HOGENOM" id="CLU_1934281_0_0_9"/>
<protein>
    <recommendedName>
        <fullName evidence="4">Lipoprotein</fullName>
    </recommendedName>
</protein>
<dbReference type="STRING" id="642492.Clole_3994"/>
<dbReference type="KEGG" id="cle:Clole_3994"/>
<feature type="signal peptide" evidence="1">
    <location>
        <begin position="1"/>
        <end position="22"/>
    </location>
</feature>
<accession>F2JKF7</accession>
<organism evidence="2 3">
    <name type="scientific">Cellulosilyticum lentocellum (strain ATCC 49066 / DSM 5427 / NCIMB 11756 / RHM5)</name>
    <name type="common">Clostridium lentocellum</name>
    <dbReference type="NCBI Taxonomy" id="642492"/>
    <lineage>
        <taxon>Bacteria</taxon>
        <taxon>Bacillati</taxon>
        <taxon>Bacillota</taxon>
        <taxon>Clostridia</taxon>
        <taxon>Lachnospirales</taxon>
        <taxon>Cellulosilyticaceae</taxon>
        <taxon>Cellulosilyticum</taxon>
    </lineage>
</organism>
<keyword evidence="1" id="KW-0732">Signal</keyword>
<evidence type="ECO:0008006" key="4">
    <source>
        <dbReference type="Google" id="ProtNLM"/>
    </source>
</evidence>
<keyword evidence="3" id="KW-1185">Reference proteome</keyword>
<proteinExistence type="predicted"/>
<dbReference type="EMBL" id="CP002582">
    <property type="protein sequence ID" value="ADZ85672.1"/>
    <property type="molecule type" value="Genomic_DNA"/>
</dbReference>
<dbReference type="PROSITE" id="PS51257">
    <property type="entry name" value="PROKAR_LIPOPROTEIN"/>
    <property type="match status" value="1"/>
</dbReference>
<evidence type="ECO:0000256" key="1">
    <source>
        <dbReference type="SAM" id="SignalP"/>
    </source>
</evidence>
<sequence>MKKSLIALLVITVLAVSLGGCSEEEALELPIGTYEMKDTSQIFPPYINLKDGNEFIFVFSALSSQLPIGTYRIVKDELLLTIDDEEKITYVFKIDNGDLVFQADKSASIPKFEKEDSIVDGDIFVYKQNN</sequence>
<evidence type="ECO:0000313" key="2">
    <source>
        <dbReference type="EMBL" id="ADZ85672.1"/>
    </source>
</evidence>
<gene>
    <name evidence="2" type="ordered locus">Clole_3994</name>
</gene>
<dbReference type="AlphaFoldDB" id="F2JKF7"/>
<evidence type="ECO:0000313" key="3">
    <source>
        <dbReference type="Proteomes" id="UP000008467"/>
    </source>
</evidence>
<dbReference type="RefSeq" id="WP_013658945.1">
    <property type="nucleotide sequence ID" value="NC_015275.1"/>
</dbReference>
<reference evidence="2 3" key="1">
    <citation type="journal article" date="2011" name="J. Bacteriol.">
        <title>Complete genome sequence of the cellulose-degrading bacterium Cellulosilyticum lentocellum.</title>
        <authorList>
            <consortium name="US DOE Joint Genome Institute"/>
            <person name="Miller D.A."/>
            <person name="Suen G."/>
            <person name="Bruce D."/>
            <person name="Copeland A."/>
            <person name="Cheng J.F."/>
            <person name="Detter C."/>
            <person name="Goodwin L.A."/>
            <person name="Han C.S."/>
            <person name="Hauser L.J."/>
            <person name="Land M.L."/>
            <person name="Lapidus A."/>
            <person name="Lucas S."/>
            <person name="Meincke L."/>
            <person name="Pitluck S."/>
            <person name="Tapia R."/>
            <person name="Teshima H."/>
            <person name="Woyke T."/>
            <person name="Fox B.G."/>
            <person name="Angert E.R."/>
            <person name="Currie C.R."/>
        </authorList>
    </citation>
    <scope>NUCLEOTIDE SEQUENCE [LARGE SCALE GENOMIC DNA]</scope>
    <source>
        <strain evidence="3">ATCC 49066 / DSM 5427 / NCIMB 11756 / RHM5</strain>
    </source>
</reference>
<name>F2JKF7_CELLD</name>
<dbReference type="Proteomes" id="UP000008467">
    <property type="component" value="Chromosome"/>
</dbReference>
<feature type="chain" id="PRO_5038630252" description="Lipoprotein" evidence="1">
    <location>
        <begin position="23"/>
        <end position="130"/>
    </location>
</feature>